<reference evidence="6 7" key="1">
    <citation type="journal article" date="2018" name="Int. J. Syst. Evol. Microbiol.">
        <title>Mesosutterella multiformis gen. nov., sp. nov., a member of the family Sutterellaceae and Sutterella megalosphaeroides sp. nov., isolated from human faeces.</title>
        <authorList>
            <person name="Sakamoto M."/>
            <person name="Ikeyama N."/>
            <person name="Kunihiro T."/>
            <person name="Iino T."/>
            <person name="Yuki M."/>
            <person name="Ohkuma M."/>
        </authorList>
    </citation>
    <scope>NUCLEOTIDE SEQUENCE [LARGE SCALE GENOMIC DNA]</scope>
    <source>
        <strain evidence="6 7">6FBBBH3</strain>
    </source>
</reference>
<evidence type="ECO:0000256" key="5">
    <source>
        <dbReference type="HAMAP-Rule" id="MF_01092"/>
    </source>
</evidence>
<accession>A0A2Z6IA90</accession>
<comment type="subunit">
    <text evidence="5">Interacts with FtsZ.</text>
</comment>
<dbReference type="NCBIfam" id="NF003656">
    <property type="entry name" value="PRK05287.1-4"/>
    <property type="match status" value="1"/>
</dbReference>
<dbReference type="Gene3D" id="2.60.440.10">
    <property type="entry name" value="YacF-like domains"/>
    <property type="match status" value="1"/>
</dbReference>
<dbReference type="Proteomes" id="UP000271003">
    <property type="component" value="Chromosome"/>
</dbReference>
<organism evidence="6 7">
    <name type="scientific">Sutterella megalosphaeroides</name>
    <dbReference type="NCBI Taxonomy" id="2494234"/>
    <lineage>
        <taxon>Bacteria</taxon>
        <taxon>Pseudomonadati</taxon>
        <taxon>Pseudomonadota</taxon>
        <taxon>Betaproteobacteria</taxon>
        <taxon>Burkholderiales</taxon>
        <taxon>Sutterellaceae</taxon>
        <taxon>Sutterella</taxon>
    </lineage>
</organism>
<dbReference type="HAMAP" id="MF_01092">
    <property type="entry name" value="ZapD"/>
    <property type="match status" value="1"/>
</dbReference>
<evidence type="ECO:0000256" key="2">
    <source>
        <dbReference type="ARBA" id="ARBA00022618"/>
    </source>
</evidence>
<keyword evidence="7" id="KW-1185">Reference proteome</keyword>
<dbReference type="RefSeq" id="WP_120177787.1">
    <property type="nucleotide sequence ID" value="NZ_AP018786.1"/>
</dbReference>
<dbReference type="GO" id="GO:0005737">
    <property type="term" value="C:cytoplasm"/>
    <property type="evidence" value="ECO:0007669"/>
    <property type="project" value="UniProtKB-SubCell"/>
</dbReference>
<dbReference type="GO" id="GO:0032153">
    <property type="term" value="C:cell division site"/>
    <property type="evidence" value="ECO:0007669"/>
    <property type="project" value="TreeGrafter"/>
</dbReference>
<comment type="subcellular location">
    <subcellularLocation>
        <location evidence="5">Cytoplasm</location>
    </subcellularLocation>
    <text evidence="5">Localizes to mid-cell in an FtsZ-dependent manner.</text>
</comment>
<dbReference type="SUPFAM" id="SSF160950">
    <property type="entry name" value="YacF-like"/>
    <property type="match status" value="1"/>
</dbReference>
<keyword evidence="2 5" id="KW-0132">Cell division</keyword>
<dbReference type="KEGG" id="sutt:SUTMEG_04080"/>
<evidence type="ECO:0000313" key="6">
    <source>
        <dbReference type="EMBL" id="BBF22517.1"/>
    </source>
</evidence>
<protein>
    <recommendedName>
        <fullName evidence="5">Cell division protein ZapD</fullName>
    </recommendedName>
    <alternativeName>
        <fullName evidence="5">Z ring-associated protein D</fullName>
    </alternativeName>
</protein>
<keyword evidence="1 5" id="KW-0963">Cytoplasm</keyword>
<keyword evidence="3 5" id="KW-0717">Septation</keyword>
<dbReference type="AlphaFoldDB" id="A0A2Z6IA90"/>
<comment type="function">
    <text evidence="5">Cell division factor that enhances FtsZ-ring assembly. Directly interacts with FtsZ and promotes bundling of FtsZ protofilaments, with a reduction in FtsZ GTPase activity.</text>
</comment>
<gene>
    <name evidence="5 6" type="primary">zapD</name>
    <name evidence="6" type="ORF">SUTMEG_04080</name>
</gene>
<sequence length="270" mass="31419">MTLSSVNSIEQPDASENTAGFMLYEFPCNEKIRMYLRLEMLFRRFDWFCAQEEPVAHHAALSALFDLVDASARSDLRNELIQELVRQRQHLENLRGNEAVRQDALEPAIAELSECCRTISNTVGRSGQVIRENEWLQLVRTRQSIPGGTCEFDMPMLHYWLALRPEVRREELLGWAQSMFPTRDAIQLVLRLLRASSVEHYCTAIDGMFQKPMTGRNYALARIWIPEGDTLIPEVSANKYMLWVRFSRPDHRRRLHVVHERVEFRLGLCG</sequence>
<name>A0A2Z6IA90_9BURK</name>
<dbReference type="GO" id="GO:0000917">
    <property type="term" value="P:division septum assembly"/>
    <property type="evidence" value="ECO:0007669"/>
    <property type="project" value="UniProtKB-KW"/>
</dbReference>
<dbReference type="PANTHER" id="PTHR39455">
    <property type="entry name" value="CELL DIVISION PROTEIN ZAPD"/>
    <property type="match status" value="1"/>
</dbReference>
<dbReference type="InterPro" id="IPR027462">
    <property type="entry name" value="ZapD_C"/>
</dbReference>
<keyword evidence="4 5" id="KW-0131">Cell cycle</keyword>
<evidence type="ECO:0000313" key="7">
    <source>
        <dbReference type="Proteomes" id="UP000271003"/>
    </source>
</evidence>
<proteinExistence type="inferred from homology"/>
<dbReference type="OrthoDB" id="5294622at2"/>
<dbReference type="GO" id="GO:0043093">
    <property type="term" value="P:FtsZ-dependent cytokinesis"/>
    <property type="evidence" value="ECO:0007669"/>
    <property type="project" value="UniProtKB-UniRule"/>
</dbReference>
<dbReference type="Gene3D" id="1.10.3900.10">
    <property type="entry name" value="YacF-like"/>
    <property type="match status" value="1"/>
</dbReference>
<evidence type="ECO:0000256" key="1">
    <source>
        <dbReference type="ARBA" id="ARBA00022490"/>
    </source>
</evidence>
<dbReference type="InterPro" id="IPR009777">
    <property type="entry name" value="ZapD"/>
</dbReference>
<dbReference type="PANTHER" id="PTHR39455:SF1">
    <property type="entry name" value="CELL DIVISION PROTEIN ZAPD"/>
    <property type="match status" value="1"/>
</dbReference>
<dbReference type="Pfam" id="PF07072">
    <property type="entry name" value="ZapD"/>
    <property type="match status" value="1"/>
</dbReference>
<dbReference type="InterPro" id="IPR036268">
    <property type="entry name" value="ZapD_sf"/>
</dbReference>
<evidence type="ECO:0000256" key="4">
    <source>
        <dbReference type="ARBA" id="ARBA00023306"/>
    </source>
</evidence>
<dbReference type="EMBL" id="AP018786">
    <property type="protein sequence ID" value="BBF22517.1"/>
    <property type="molecule type" value="Genomic_DNA"/>
</dbReference>
<comment type="similarity">
    <text evidence="5">Belongs to the ZapD family.</text>
</comment>
<evidence type="ECO:0000256" key="3">
    <source>
        <dbReference type="ARBA" id="ARBA00023210"/>
    </source>
</evidence>